<reference evidence="1 2" key="1">
    <citation type="submission" date="2018-11" db="EMBL/GenBank/DDBJ databases">
        <title>Schleiferia aggregans sp. nov., a moderately thermophilic heterotrophic bacterium isolated from microbial mats at a terrestrial hot spring.</title>
        <authorList>
            <person name="Iino T."/>
            <person name="Ohkuma M."/>
            <person name="Haruta S."/>
        </authorList>
    </citation>
    <scope>NUCLEOTIDE SEQUENCE [LARGE SCALE GENOMIC DNA]</scope>
    <source>
        <strain evidence="1 2">LA</strain>
    </source>
</reference>
<comment type="caution">
    <text evidence="1">The sequence shown here is derived from an EMBL/GenBank/DDBJ whole genome shotgun (WGS) entry which is preliminary data.</text>
</comment>
<organism evidence="1 2">
    <name type="scientific">Thermaurantimonas aggregans</name>
    <dbReference type="NCBI Taxonomy" id="2173829"/>
    <lineage>
        <taxon>Bacteria</taxon>
        <taxon>Pseudomonadati</taxon>
        <taxon>Bacteroidota</taxon>
        <taxon>Flavobacteriia</taxon>
        <taxon>Flavobacteriales</taxon>
        <taxon>Schleiferiaceae</taxon>
        <taxon>Thermaurantimonas</taxon>
    </lineage>
</organism>
<dbReference type="EMBL" id="BHZE01000002">
    <property type="protein sequence ID" value="GCD76882.1"/>
    <property type="molecule type" value="Genomic_DNA"/>
</dbReference>
<protein>
    <submittedName>
        <fullName evidence="1">Uncharacterized protein</fullName>
    </submittedName>
</protein>
<proteinExistence type="predicted"/>
<accession>A0A401XIN2</accession>
<dbReference type="Proteomes" id="UP000286715">
    <property type="component" value="Unassembled WGS sequence"/>
</dbReference>
<evidence type="ECO:0000313" key="1">
    <source>
        <dbReference type="EMBL" id="GCD76882.1"/>
    </source>
</evidence>
<evidence type="ECO:0000313" key="2">
    <source>
        <dbReference type="Proteomes" id="UP000286715"/>
    </source>
</evidence>
<name>A0A401XIN2_9FLAO</name>
<dbReference type="RefSeq" id="WP_124396948.1">
    <property type="nucleotide sequence ID" value="NZ_BHZE01000002.1"/>
</dbReference>
<gene>
    <name evidence="1" type="ORF">JCM31826_03640</name>
</gene>
<keyword evidence="2" id="KW-1185">Reference proteome</keyword>
<sequence>MSLLKQEVKTYNSFSGKNIVIFSDEEFSEFLNQLKASKILENSKVYLIPTKQNVLNVENEEIKVHFLYRFIPKSLLERLKIDISTVDEVIYLGNDSSILRFVESVFSTTSLIYIGKLPSKSAILKFTPEEDLQKSATTFIQLINRIYK</sequence>
<dbReference type="AlphaFoldDB" id="A0A401XIN2"/>